<evidence type="ECO:0000313" key="4">
    <source>
        <dbReference type="Proteomes" id="UP000008817"/>
    </source>
</evidence>
<dbReference type="PANTHER" id="PTHR35807">
    <property type="entry name" value="TRANSCRIPTIONAL REGULATOR REDD-RELATED"/>
    <property type="match status" value="1"/>
</dbReference>
<evidence type="ECO:0000313" key="3">
    <source>
        <dbReference type="EMBL" id="ACE93705.1"/>
    </source>
</evidence>
<reference evidence="3 4" key="1">
    <citation type="submission" date="2008-04" db="EMBL/GenBank/DDBJ databases">
        <title>Genome diversity and DNA divergence of Rhizobium etli.</title>
        <authorList>
            <person name="Gonzalez V."/>
            <person name="Acosta J.L."/>
            <person name="Santamaria R.I."/>
            <person name="Bustos P."/>
            <person name="Hernandez-Gonzalez I.L."/>
            <person name="Fernandez J.L."/>
            <person name="Diaz R."/>
            <person name="Flores M."/>
            <person name="Mora J."/>
            <person name="Palacios R."/>
            <person name="Davila G."/>
        </authorList>
    </citation>
    <scope>NUCLEOTIDE SEQUENCE [LARGE SCALE GENOMIC DNA]</scope>
    <source>
        <strain evidence="3 4">CIAT 652</strain>
        <plasmid evidence="4">Plasmid pA</plasmid>
    </source>
</reference>
<evidence type="ECO:0000256" key="1">
    <source>
        <dbReference type="PROSITE-ProRule" id="PRU00339"/>
    </source>
</evidence>
<dbReference type="Pfam" id="PF03704">
    <property type="entry name" value="BTAD"/>
    <property type="match status" value="1"/>
</dbReference>
<proteinExistence type="predicted"/>
<dbReference type="Gene3D" id="1.25.40.10">
    <property type="entry name" value="Tetratricopeptide repeat domain"/>
    <property type="match status" value="2"/>
</dbReference>
<dbReference type="SMART" id="SM00028">
    <property type="entry name" value="TPR"/>
    <property type="match status" value="4"/>
</dbReference>
<geneLocation type="plasmid" evidence="3 4">
    <name>pA</name>
</geneLocation>
<evidence type="ECO:0000259" key="2">
    <source>
        <dbReference type="SMART" id="SM01043"/>
    </source>
</evidence>
<accession>B3Q1Z9</accession>
<dbReference type="HOGENOM" id="CLU_019981_1_1_5"/>
<dbReference type="Pfam" id="PF14559">
    <property type="entry name" value="TPR_19"/>
    <property type="match status" value="1"/>
</dbReference>
<dbReference type="InterPro" id="IPR051677">
    <property type="entry name" value="AfsR-DnrI-RedD_regulator"/>
</dbReference>
<dbReference type="InterPro" id="IPR019734">
    <property type="entry name" value="TPR_rpt"/>
</dbReference>
<feature type="repeat" description="TPR" evidence="1">
    <location>
        <begin position="505"/>
        <end position="538"/>
    </location>
</feature>
<dbReference type="InterPro" id="IPR011990">
    <property type="entry name" value="TPR-like_helical_dom_sf"/>
</dbReference>
<dbReference type="SMART" id="SM01043">
    <property type="entry name" value="BTAD"/>
    <property type="match status" value="1"/>
</dbReference>
<dbReference type="KEGG" id="rec:RHECIAT_PA0000361"/>
<dbReference type="PROSITE" id="PS50005">
    <property type="entry name" value="TPR"/>
    <property type="match status" value="1"/>
</dbReference>
<feature type="domain" description="Bacterial transcriptional activator" evidence="2">
    <location>
        <begin position="122"/>
        <end position="255"/>
    </location>
</feature>
<dbReference type="Proteomes" id="UP000008817">
    <property type="component" value="Plasmid pA"/>
</dbReference>
<name>B3Q1Z9_RHIE6</name>
<dbReference type="Gene3D" id="1.10.10.10">
    <property type="entry name" value="Winged helix-like DNA-binding domain superfamily/Winged helix DNA-binding domain"/>
    <property type="match status" value="1"/>
</dbReference>
<dbReference type="EMBL" id="CP001075">
    <property type="protein sequence ID" value="ACE93705.1"/>
    <property type="molecule type" value="Genomic_DNA"/>
</dbReference>
<gene>
    <name evidence="3" type="ordered locus">RHECIAT_PA0000361</name>
</gene>
<protein>
    <submittedName>
        <fullName evidence="3">Putative trifolitoxin related protein</fullName>
    </submittedName>
</protein>
<dbReference type="AlphaFoldDB" id="B3Q1Z9"/>
<keyword evidence="1" id="KW-0802">TPR repeat</keyword>
<keyword evidence="3" id="KW-0614">Plasmid</keyword>
<dbReference type="InterPro" id="IPR036388">
    <property type="entry name" value="WH-like_DNA-bd_sf"/>
</dbReference>
<organism evidence="3 4">
    <name type="scientific">Rhizobium etli (strain CIAT 652)</name>
    <dbReference type="NCBI Taxonomy" id="491916"/>
    <lineage>
        <taxon>Bacteria</taxon>
        <taxon>Pseudomonadati</taxon>
        <taxon>Pseudomonadota</taxon>
        <taxon>Alphaproteobacteria</taxon>
        <taxon>Hyphomicrobiales</taxon>
        <taxon>Rhizobiaceae</taxon>
        <taxon>Rhizobium/Agrobacterium group</taxon>
        <taxon>Rhizobium</taxon>
    </lineage>
</organism>
<dbReference type="InterPro" id="IPR005158">
    <property type="entry name" value="BTAD"/>
</dbReference>
<sequence length="667" mass="74692">MYLRVRTRAWLSGVRSGMQRTSGQMPTNRLCLLGRPRLLAAGRELSLPEKSYFLLAMLAAEANLELDRETVRRQLWQSELPEKRAGSLRQLLARIEQSIPADLPPLLAATRTHIGLADGWEVDVHLLKQRGPLAAEDIGILNGELLEGAKSPTQGAEDWLTFERQRVDELRAAHLTRLVETAEDRSDEEQVAFARRLLELDPASETAYRALMRLYVRMNDPAAARQAYLKCKSQLKDDFDTEPEESTTALARELGLTPAAQAAVERPSSTLGGFAGPLGEPRIIILPPESIFTDPLMERVGRALLEDVTIGLSQQRGFKVIAAHTSLEILSRAVDPARAVPGPLDLSFDYAVYVTIQGRDEDVYATCRLTRTTTSEVIWALELPLVMQKISESFAHLTRRIVSSLADTIERHELAMPIGDAPSSAYRLYLEGKRLIAQTDLQHLRQARKWFKSSLNRYEHFSAAHAGVSRALGMEWLIRGMQDTDLLDEANGAARLAQQSDPNSGRAFRELGFVALYRRRFDESLEYFQQAQDLNPNDADILADYADALSHDGDFDRALELSRAAFKLNPLPPDYYYWNLGGIHFMREEYEKAIKALEPVKTKQATARLLAASHAMAGEKGKAGNYARVVLENFPDFRSEDIRHFVPDRDPAFTEPLIKGLQLAGLP</sequence>
<dbReference type="SUPFAM" id="SSF48452">
    <property type="entry name" value="TPR-like"/>
    <property type="match status" value="2"/>
</dbReference>